<keyword evidence="2" id="KW-0430">Lectin</keyword>
<reference evidence="2 3" key="1">
    <citation type="submission" date="2019-04" db="EMBL/GenBank/DDBJ databases">
        <title>Fungal friends and foes A comparative genomics study of 23 Aspergillus species from section Flavi.</title>
        <authorList>
            <consortium name="DOE Joint Genome Institute"/>
            <person name="Kjaerbolling I."/>
            <person name="Vesth T.C."/>
            <person name="Frisvad J.C."/>
            <person name="Nybo J.L."/>
            <person name="Theobald S."/>
            <person name="Kildgaard S."/>
            <person name="Petersen T.I."/>
            <person name="Kuo A."/>
            <person name="Sato A."/>
            <person name="Lyhne E.K."/>
            <person name="Kogle M.E."/>
            <person name="Wiebenga A."/>
            <person name="Kun R.S."/>
            <person name="Lubbers R.J."/>
            <person name="Makela M.R."/>
            <person name="Barry K."/>
            <person name="Chovatia M."/>
            <person name="Clum A."/>
            <person name="Daum C."/>
            <person name="Haridas S."/>
            <person name="He G."/>
            <person name="LaButti K."/>
            <person name="Lipzen A."/>
            <person name="Mondo S."/>
            <person name="Pangilinan J."/>
            <person name="Riley R."/>
            <person name="Salamov A."/>
            <person name="Simmons B.A."/>
            <person name="Magnuson J.K."/>
            <person name="Henrissat B."/>
            <person name="Mortensen U.H."/>
            <person name="Larsen T.O."/>
            <person name="De vries R.P."/>
            <person name="Grigoriev I.V."/>
            <person name="Machida M."/>
            <person name="Baker S.E."/>
            <person name="Andersen M.R."/>
        </authorList>
    </citation>
    <scope>NUCLEOTIDE SEQUENCE [LARGE SCALE GENOMIC DNA]</scope>
    <source>
        <strain evidence="2 3">CBS 126849</strain>
    </source>
</reference>
<organism evidence="2 3">
    <name type="scientific">Aspergillus novoparasiticus</name>
    <dbReference type="NCBI Taxonomy" id="986946"/>
    <lineage>
        <taxon>Eukaryota</taxon>
        <taxon>Fungi</taxon>
        <taxon>Dikarya</taxon>
        <taxon>Ascomycota</taxon>
        <taxon>Pezizomycotina</taxon>
        <taxon>Eurotiomycetes</taxon>
        <taxon>Eurotiomycetidae</taxon>
        <taxon>Eurotiales</taxon>
        <taxon>Aspergillaceae</taxon>
        <taxon>Aspergillus</taxon>
        <taxon>Aspergillus subgen. Circumdati</taxon>
    </lineage>
</organism>
<name>A0A5N6F6T6_9EURO</name>
<dbReference type="PROSITE" id="PS50927">
    <property type="entry name" value="BULB_LECTIN"/>
    <property type="match status" value="1"/>
</dbReference>
<evidence type="ECO:0000259" key="1">
    <source>
        <dbReference type="PROSITE" id="PS50927"/>
    </source>
</evidence>
<dbReference type="SUPFAM" id="SSF51110">
    <property type="entry name" value="alpha-D-mannose-specific plant lectins"/>
    <property type="match status" value="1"/>
</dbReference>
<protein>
    <submittedName>
        <fullName evidence="2">Bulb-type lectin domain-containing protein</fullName>
    </submittedName>
</protein>
<feature type="domain" description="Bulb-type lectin" evidence="1">
    <location>
        <begin position="2"/>
        <end position="114"/>
    </location>
</feature>
<evidence type="ECO:0000313" key="2">
    <source>
        <dbReference type="EMBL" id="KAB8225526.1"/>
    </source>
</evidence>
<gene>
    <name evidence="2" type="ORF">BDV33DRAFT_230962</name>
</gene>
<dbReference type="Pfam" id="PF01453">
    <property type="entry name" value="B_lectin"/>
    <property type="match status" value="1"/>
</dbReference>
<dbReference type="EMBL" id="ML733394">
    <property type="protein sequence ID" value="KAB8225526.1"/>
    <property type="molecule type" value="Genomic_DNA"/>
</dbReference>
<sequence length="131" mass="14801">MSDTLLNGQWLEPGHSLKSKNGGYEFSMQGDGKVALYSYGRCIYQNTPEQRSDIRGLHMQNDGNLCLYTKNNELIWQTDTASPKGDHTVWCVMQDDGNFVLYKNGDIPIWASNDSLPKDYGVIRRSGIGRH</sequence>
<dbReference type="GO" id="GO:0030246">
    <property type="term" value="F:carbohydrate binding"/>
    <property type="evidence" value="ECO:0007669"/>
    <property type="project" value="UniProtKB-KW"/>
</dbReference>
<dbReference type="InterPro" id="IPR001480">
    <property type="entry name" value="Bulb-type_lectin_dom"/>
</dbReference>
<proteinExistence type="predicted"/>
<dbReference type="InterPro" id="IPR036426">
    <property type="entry name" value="Bulb-type_lectin_dom_sf"/>
</dbReference>
<dbReference type="Gene3D" id="2.90.10.10">
    <property type="entry name" value="Bulb-type lectin domain"/>
    <property type="match status" value="3"/>
</dbReference>
<accession>A0A5N6F6T6</accession>
<evidence type="ECO:0000313" key="3">
    <source>
        <dbReference type="Proteomes" id="UP000326799"/>
    </source>
</evidence>
<dbReference type="AlphaFoldDB" id="A0A5N6F6T6"/>
<dbReference type="Proteomes" id="UP000326799">
    <property type="component" value="Unassembled WGS sequence"/>
</dbReference>
<dbReference type="SMART" id="SM00108">
    <property type="entry name" value="B_lectin"/>
    <property type="match status" value="1"/>
</dbReference>
<keyword evidence="3" id="KW-1185">Reference proteome</keyword>